<dbReference type="AlphaFoldDB" id="A0AAW1R3E9"/>
<keyword evidence="1" id="KW-1133">Transmembrane helix</keyword>
<evidence type="ECO:0000313" key="3">
    <source>
        <dbReference type="Proteomes" id="UP001438707"/>
    </source>
</evidence>
<dbReference type="PANTHER" id="PTHR33471">
    <property type="entry name" value="ATP-DEPENDENT ZINC METALLOPROTEASE-RELATED"/>
    <property type="match status" value="1"/>
</dbReference>
<dbReference type="SUPFAM" id="SSF140990">
    <property type="entry name" value="FtsH protease domain-like"/>
    <property type="match status" value="1"/>
</dbReference>
<keyword evidence="1" id="KW-0812">Transmembrane</keyword>
<evidence type="ECO:0000256" key="1">
    <source>
        <dbReference type="SAM" id="Phobius"/>
    </source>
</evidence>
<sequence length="354" mass="39140">MMLRLEGKMHSCPLFSNRIHSLSSRPLPCPSRVLRASTRRVQPCRAASSASQASLAEPAAYEKLKEVYDYLQSLPPSDRQGASNEILTTLNSLKKDGKLQKFGKRLEERVDRRNVFMGELRRVGVKVPDSIGKLSVRNDAAFLITVVGTTSVVAVAAGFLPGDWGFFVPYLTGGISIATLVIGSTAPGFLQFFIDKFAQVFPDYRERVLRHEAAHLLAGYLMGVPVTGFSLDIGKAHTDFAEAKLQRRLIEQRLNETEVDQLALVAMAGASAEAMKYDEVLGQNADMSDLQRIMLRSSKKMDDAQQQNMTRWAVYECCRLLSDYSAEYEALQAAMKSRSSVAECIRAIELTGSS</sequence>
<dbReference type="InterPro" id="IPR037219">
    <property type="entry name" value="Peptidase_M41-like"/>
</dbReference>
<proteinExistence type="predicted"/>
<keyword evidence="3" id="KW-1185">Reference proteome</keyword>
<dbReference type="Proteomes" id="UP001438707">
    <property type="component" value="Unassembled WGS sequence"/>
</dbReference>
<feature type="transmembrane region" description="Helical" evidence="1">
    <location>
        <begin position="166"/>
        <end position="190"/>
    </location>
</feature>
<reference evidence="2 3" key="1">
    <citation type="journal article" date="2024" name="Nat. Commun.">
        <title>Phylogenomics reveals the evolutionary origins of lichenization in chlorophyte algae.</title>
        <authorList>
            <person name="Puginier C."/>
            <person name="Libourel C."/>
            <person name="Otte J."/>
            <person name="Skaloud P."/>
            <person name="Haon M."/>
            <person name="Grisel S."/>
            <person name="Petersen M."/>
            <person name="Berrin J.G."/>
            <person name="Delaux P.M."/>
            <person name="Dal Grande F."/>
            <person name="Keller J."/>
        </authorList>
    </citation>
    <scope>NUCLEOTIDE SEQUENCE [LARGE SCALE GENOMIC DNA]</scope>
    <source>
        <strain evidence="2 3">SAG 2145</strain>
    </source>
</reference>
<organism evidence="2 3">
    <name type="scientific">Apatococcus lobatus</name>
    <dbReference type="NCBI Taxonomy" id="904363"/>
    <lineage>
        <taxon>Eukaryota</taxon>
        <taxon>Viridiplantae</taxon>
        <taxon>Chlorophyta</taxon>
        <taxon>core chlorophytes</taxon>
        <taxon>Trebouxiophyceae</taxon>
        <taxon>Chlorellales</taxon>
        <taxon>Chlorellaceae</taxon>
        <taxon>Apatococcus</taxon>
    </lineage>
</organism>
<dbReference type="GO" id="GO:0005524">
    <property type="term" value="F:ATP binding"/>
    <property type="evidence" value="ECO:0007669"/>
    <property type="project" value="InterPro"/>
</dbReference>
<protein>
    <submittedName>
        <fullName evidence="2">Uncharacterized protein</fullName>
    </submittedName>
</protein>
<dbReference type="GO" id="GO:0004222">
    <property type="term" value="F:metalloendopeptidase activity"/>
    <property type="evidence" value="ECO:0007669"/>
    <property type="project" value="InterPro"/>
</dbReference>
<dbReference type="GO" id="GO:0006508">
    <property type="term" value="P:proteolysis"/>
    <property type="evidence" value="ECO:0007669"/>
    <property type="project" value="InterPro"/>
</dbReference>
<accession>A0AAW1R3E9</accession>
<feature type="transmembrane region" description="Helical" evidence="1">
    <location>
        <begin position="140"/>
        <end position="160"/>
    </location>
</feature>
<dbReference type="PANTHER" id="PTHR33471:SF7">
    <property type="entry name" value="ATP-DEPENDENT ZINC METALLOPROTEASE-RELATED"/>
    <property type="match status" value="1"/>
</dbReference>
<comment type="caution">
    <text evidence="2">The sequence shown here is derived from an EMBL/GenBank/DDBJ whole genome shotgun (WGS) entry which is preliminary data.</text>
</comment>
<dbReference type="EMBL" id="JALJOS010000016">
    <property type="protein sequence ID" value="KAK9828144.1"/>
    <property type="molecule type" value="Genomic_DNA"/>
</dbReference>
<gene>
    <name evidence="2" type="ORF">WJX74_000706</name>
</gene>
<name>A0AAW1R3E9_9CHLO</name>
<evidence type="ECO:0000313" key="2">
    <source>
        <dbReference type="EMBL" id="KAK9828144.1"/>
    </source>
</evidence>
<dbReference type="GO" id="GO:0004176">
    <property type="term" value="F:ATP-dependent peptidase activity"/>
    <property type="evidence" value="ECO:0007669"/>
    <property type="project" value="InterPro"/>
</dbReference>
<keyword evidence="1" id="KW-0472">Membrane</keyword>